<dbReference type="EMBL" id="BFEA01000042">
    <property type="protein sequence ID" value="GBG63760.1"/>
    <property type="molecule type" value="Genomic_DNA"/>
</dbReference>
<dbReference type="AlphaFoldDB" id="A0A388K127"/>
<feature type="region of interest" description="Disordered" evidence="2">
    <location>
        <begin position="159"/>
        <end position="211"/>
    </location>
</feature>
<dbReference type="Proteomes" id="UP000265515">
    <property type="component" value="Unassembled WGS sequence"/>
</dbReference>
<feature type="region of interest" description="Disordered" evidence="2">
    <location>
        <begin position="1"/>
        <end position="56"/>
    </location>
</feature>
<protein>
    <submittedName>
        <fullName evidence="3">Uncharacterized protein</fullName>
    </submittedName>
</protein>
<feature type="region of interest" description="Disordered" evidence="2">
    <location>
        <begin position="287"/>
        <end position="319"/>
    </location>
</feature>
<accession>A0A388K127</accession>
<keyword evidence="1" id="KW-0175">Coiled coil</keyword>
<sequence length="319" mass="37037">MRRSRSVESSGERERADTEDTNTLMKEYFLQLAEERRERMEQEAQEERRRNEEAVRLEKEKKRLEKLREKQQYEEDRDARLLSLIDAKIRSDQEERRNHGEMVGKQGKKVNELGETIEEEKERLRRTLALHESFEADEELLLLRKQAAGLRIQDKLEKRKRGKEVAIGNSPPMITPEKRSNTTMSDESRRRIEELRSAPSGEPQTSGTPRKIDLTLKHISASCGPGGKERYEAEVRNFYDALTVEELKEVCKREKVIYGKREMAIKRLVIRRVATAYDAAYIPLPATPKMTTRSAKAAPENVKTEDTSDESSETEEEEG</sequence>
<keyword evidence="4" id="KW-1185">Reference proteome</keyword>
<name>A0A388K127_CHABU</name>
<feature type="compositionally biased region" description="Basic and acidic residues" evidence="2">
    <location>
        <begin position="33"/>
        <end position="56"/>
    </location>
</feature>
<dbReference type="Gramene" id="GBG63760">
    <property type="protein sequence ID" value="GBG63760"/>
    <property type="gene ID" value="CBR_g39304"/>
</dbReference>
<evidence type="ECO:0000256" key="2">
    <source>
        <dbReference type="SAM" id="MobiDB-lite"/>
    </source>
</evidence>
<comment type="caution">
    <text evidence="3">The sequence shown here is derived from an EMBL/GenBank/DDBJ whole genome shotgun (WGS) entry which is preliminary data.</text>
</comment>
<reference evidence="3 4" key="1">
    <citation type="journal article" date="2018" name="Cell">
        <title>The Chara Genome: Secondary Complexity and Implications for Plant Terrestrialization.</title>
        <authorList>
            <person name="Nishiyama T."/>
            <person name="Sakayama H."/>
            <person name="Vries J.D."/>
            <person name="Buschmann H."/>
            <person name="Saint-Marcoux D."/>
            <person name="Ullrich K.K."/>
            <person name="Haas F.B."/>
            <person name="Vanderstraeten L."/>
            <person name="Becker D."/>
            <person name="Lang D."/>
            <person name="Vosolsobe S."/>
            <person name="Rombauts S."/>
            <person name="Wilhelmsson P.K.I."/>
            <person name="Janitza P."/>
            <person name="Kern R."/>
            <person name="Heyl A."/>
            <person name="Rumpler F."/>
            <person name="Villalobos L.I.A.C."/>
            <person name="Clay J.M."/>
            <person name="Skokan R."/>
            <person name="Toyoda A."/>
            <person name="Suzuki Y."/>
            <person name="Kagoshima H."/>
            <person name="Schijlen E."/>
            <person name="Tajeshwar N."/>
            <person name="Catarino B."/>
            <person name="Hetherington A.J."/>
            <person name="Saltykova A."/>
            <person name="Bonnot C."/>
            <person name="Breuninger H."/>
            <person name="Symeonidi A."/>
            <person name="Radhakrishnan G.V."/>
            <person name="Van Nieuwerburgh F."/>
            <person name="Deforce D."/>
            <person name="Chang C."/>
            <person name="Karol K.G."/>
            <person name="Hedrich R."/>
            <person name="Ulvskov P."/>
            <person name="Glockner G."/>
            <person name="Delwiche C.F."/>
            <person name="Petrasek J."/>
            <person name="Van de Peer Y."/>
            <person name="Friml J."/>
            <person name="Beilby M."/>
            <person name="Dolan L."/>
            <person name="Kohara Y."/>
            <person name="Sugano S."/>
            <person name="Fujiyama A."/>
            <person name="Delaux P.-M."/>
            <person name="Quint M."/>
            <person name="TheiBen G."/>
            <person name="Hagemann M."/>
            <person name="Harholt J."/>
            <person name="Dunand C."/>
            <person name="Zachgo S."/>
            <person name="Langdale J."/>
            <person name="Maumus F."/>
            <person name="Straeten D.V.D."/>
            <person name="Gould S.B."/>
            <person name="Rensing S.A."/>
        </authorList>
    </citation>
    <scope>NUCLEOTIDE SEQUENCE [LARGE SCALE GENOMIC DNA]</scope>
    <source>
        <strain evidence="3 4">S276</strain>
    </source>
</reference>
<proteinExistence type="predicted"/>
<gene>
    <name evidence="3" type="ORF">CBR_g39304</name>
</gene>
<organism evidence="3 4">
    <name type="scientific">Chara braunii</name>
    <name type="common">Braun's stonewort</name>
    <dbReference type="NCBI Taxonomy" id="69332"/>
    <lineage>
        <taxon>Eukaryota</taxon>
        <taxon>Viridiplantae</taxon>
        <taxon>Streptophyta</taxon>
        <taxon>Charophyceae</taxon>
        <taxon>Charales</taxon>
        <taxon>Characeae</taxon>
        <taxon>Chara</taxon>
    </lineage>
</organism>
<feature type="compositionally biased region" description="Acidic residues" evidence="2">
    <location>
        <begin position="307"/>
        <end position="319"/>
    </location>
</feature>
<evidence type="ECO:0000313" key="4">
    <source>
        <dbReference type="Proteomes" id="UP000265515"/>
    </source>
</evidence>
<evidence type="ECO:0000313" key="3">
    <source>
        <dbReference type="EMBL" id="GBG63760.1"/>
    </source>
</evidence>
<evidence type="ECO:0000256" key="1">
    <source>
        <dbReference type="SAM" id="Coils"/>
    </source>
</evidence>
<feature type="coiled-coil region" evidence="1">
    <location>
        <begin position="110"/>
        <end position="137"/>
    </location>
</feature>
<feature type="compositionally biased region" description="Basic and acidic residues" evidence="2">
    <location>
        <begin position="176"/>
        <end position="196"/>
    </location>
</feature>